<evidence type="ECO:0000313" key="2">
    <source>
        <dbReference type="EMBL" id="CAG9812373.1"/>
    </source>
</evidence>
<dbReference type="InterPro" id="IPR036770">
    <property type="entry name" value="Ankyrin_rpt-contain_sf"/>
</dbReference>
<keyword evidence="1" id="KW-0040">ANK repeat</keyword>
<accession>A0A9N9WWX7</accession>
<reference evidence="2" key="2">
    <citation type="submission" date="2022-10" db="EMBL/GenBank/DDBJ databases">
        <authorList>
            <consortium name="ENA_rothamsted_submissions"/>
            <consortium name="culmorum"/>
            <person name="King R."/>
        </authorList>
    </citation>
    <scope>NUCLEOTIDE SEQUENCE</scope>
</reference>
<dbReference type="Gene3D" id="1.25.40.20">
    <property type="entry name" value="Ankyrin repeat-containing domain"/>
    <property type="match status" value="1"/>
</dbReference>
<reference evidence="2" key="1">
    <citation type="submission" date="2022-01" db="EMBL/GenBank/DDBJ databases">
        <authorList>
            <person name="King R."/>
        </authorList>
    </citation>
    <scope>NUCLEOTIDE SEQUENCE</scope>
</reference>
<proteinExistence type="predicted"/>
<dbReference type="SUPFAM" id="SSF48403">
    <property type="entry name" value="Ankyrin repeat"/>
    <property type="match status" value="1"/>
</dbReference>
<gene>
    <name evidence="2" type="ORF">CHIRRI_LOCUS15178</name>
</gene>
<dbReference type="Pfam" id="PF12796">
    <property type="entry name" value="Ank_2"/>
    <property type="match status" value="1"/>
</dbReference>
<dbReference type="PROSITE" id="PS50297">
    <property type="entry name" value="ANK_REP_REGION"/>
    <property type="match status" value="1"/>
</dbReference>
<dbReference type="Proteomes" id="UP001153620">
    <property type="component" value="Chromosome 4"/>
</dbReference>
<protein>
    <submittedName>
        <fullName evidence="2">Uncharacterized protein</fullName>
    </submittedName>
</protein>
<dbReference type="OrthoDB" id="6755804at2759"/>
<keyword evidence="3" id="KW-1185">Reference proteome</keyword>
<evidence type="ECO:0000313" key="3">
    <source>
        <dbReference type="Proteomes" id="UP001153620"/>
    </source>
</evidence>
<name>A0A9N9WWX7_9DIPT</name>
<organism evidence="2 3">
    <name type="scientific">Chironomus riparius</name>
    <dbReference type="NCBI Taxonomy" id="315576"/>
    <lineage>
        <taxon>Eukaryota</taxon>
        <taxon>Metazoa</taxon>
        <taxon>Ecdysozoa</taxon>
        <taxon>Arthropoda</taxon>
        <taxon>Hexapoda</taxon>
        <taxon>Insecta</taxon>
        <taxon>Pterygota</taxon>
        <taxon>Neoptera</taxon>
        <taxon>Endopterygota</taxon>
        <taxon>Diptera</taxon>
        <taxon>Nematocera</taxon>
        <taxon>Chironomoidea</taxon>
        <taxon>Chironomidae</taxon>
        <taxon>Chironominae</taxon>
        <taxon>Chironomus</taxon>
    </lineage>
</organism>
<dbReference type="SMART" id="SM00248">
    <property type="entry name" value="ANK"/>
    <property type="match status" value="4"/>
</dbReference>
<dbReference type="EMBL" id="OU895880">
    <property type="protein sequence ID" value="CAG9812373.1"/>
    <property type="molecule type" value="Genomic_DNA"/>
</dbReference>
<evidence type="ECO:0000256" key="1">
    <source>
        <dbReference type="PROSITE-ProRule" id="PRU00023"/>
    </source>
</evidence>
<feature type="repeat" description="ANK" evidence="1">
    <location>
        <begin position="269"/>
        <end position="301"/>
    </location>
</feature>
<dbReference type="PROSITE" id="PS50088">
    <property type="entry name" value="ANK_REPEAT"/>
    <property type="match status" value="1"/>
</dbReference>
<sequence length="1731" mass="203356">MSKMFTKIAQKTVKELECSATLTSEELQKTTFEVLKIKNCPSVDEFLLYITSSKFHSHFHHAKCAFVIIAECEDDTDVRQLRGDELKEISECYRAKKLMVVSIEGRTNEIKSYIYYKQLHESEFKTLGDHGQSTENLDEIQIQTTSDSSPKSFEQNFNFSSFLLNLNAQNFGIFDGKLLDTKIDTSTCYNGKRLIDYAVESNKILSVRFLQLFNFDLKRTNENGERPLEIAAKLPTMDAFVALLKFKFEFWNDELCKCDYNLLHLRNKNGLTLLMLAALSGNNGVVSLLVKIGVDKNHEVHGETAASLAWKNKKFEAFLTLLKFDARYPKPFKNELEERWESVPKELKKFVSTIEAFHLMVSKNETQEYEKILQTYPNVFHFYNTQNQSAAMTALKSSESNSWTYEDLIKKGIYVGFHEKLEGIIDEPQQTQNSKHLSGRNLITLMSKSYVGCSTSYDEKKKKVHHILRCYNLLHQIELIRPILNIVVAYPIKMIFDFSRLSVQHLHPEASDYNSGSLYRNKGYLFIGAKNLLDSKKECEVLATLAHKALHYALQIIYDNDSKPYFVNDEDRKNEFAEVSKACVLQRMCEFVIENVYEYNENEQHAELIARIPHILALYFQNEEKRKFCHEKFKQLFTFYERRIVHDLKIPHIEDLPMKNEIYKLNAKLEAVQTLRESKYKLKMESLKVNANIKDKSIIYISGCPLMTFQAIFQRHKIESFHIGSSSSLQSQKSDQLFHNQRLFVYMTHDKIDDKLLQHLKTLMKTLEGYDGRLILTVIINCEGRSMKVLKNIAKKFIPFKVAFIIDVNSNTINREVLAKTFELRDSKYTWNDLTNPSQQLLSGMKVNFQGIEMKFNEFLSENSQSLKELPLNILITKNYLTISNKIENDTKYYVRRKFIDSTARCNRWDQERNEYVDEYDKPIKTFDEIAETESIKVILLADEPKAGKTSTFKSIATRLKAKFVDKWIVFIDHKHHADVYRTCKSVEWNQQKLSSFISQDVLQLLDFEQKIFEEFFIEGRVIVLLEMNVFYQEILDFAVRLKELSQNQLWIATWPQHANKLELAFHTKSFKLVPFDDENRREFFEKFLNSKGIIEKEEVGNKIKELESFLQLHNKEDNFPCDIPLMVRMIAEVYENSLTENGPSFLSNNLFSIYQSFVSRILGPLVSNSRLNIMELHQKYALKEVFCRKKKNECEETVKALHIMLPRVGNTHKKIFTCGIMYKLERGKLKFVHKTFADFFVAQYIIDNVLNANMNGNSEEAELRSKIFLNILRDSNRCYKTIHRFLDNYIEMNESELEERFDESCYTYLSSFKPPQYFRSLLWRLARHRCFFLIKFLTELYSDDNKILREMWGVISLDGYSFLFKTIDKEDGEIDFTFTERVWHLAKEVFHDRHDLISILKTTLVRSSCSVFKNVFPNFWHFADEFLTMDEKVDILTKSALELFARNKTKKFFVEVCEIAEKNLNADQIKLFLTNCDDDGKNFLYHFSRTTDDEALQEYLKKLKQYLTIDEQKVLLIKRLRGMLEEDKKTPPKSFRTLWEFAEQQLEKEELKSLLMTTNTSHFTIFHETIIEGDEKTFNFMIEVHERILEKEEIKELIMQTFQSNKTLLYKSMGISIESILMVWDYLQDLLDDDEETLKKFLAHRDDFGDTAFSSMKWYDAFPNELFMPFISENFTKPEIEKLFEKASDEILSTELPTPENNEQVTIEANETPKQNKHFSLNCFCCSKAV</sequence>
<dbReference type="InterPro" id="IPR002110">
    <property type="entry name" value="Ankyrin_rpt"/>
</dbReference>